<name>A0A0K1XGX7_9GAMM</name>
<organism evidence="1 2">
    <name type="scientific">Thiopseudomonas alkaliphila</name>
    <dbReference type="NCBI Taxonomy" id="1697053"/>
    <lineage>
        <taxon>Bacteria</taxon>
        <taxon>Pseudomonadati</taxon>
        <taxon>Pseudomonadota</taxon>
        <taxon>Gammaproteobacteria</taxon>
        <taxon>Pseudomonadales</taxon>
        <taxon>Pseudomonadaceae</taxon>
        <taxon>Thiopseudomonas</taxon>
    </lineage>
</organism>
<keyword evidence="2" id="KW-1185">Reference proteome</keyword>
<evidence type="ECO:0000313" key="1">
    <source>
        <dbReference type="EMBL" id="AKX60437.1"/>
    </source>
</evidence>
<proteinExistence type="predicted"/>
<gene>
    <name evidence="1" type="ORF">AKN88_11240</name>
</gene>
<accession>A0A0K1XGX7</accession>
<evidence type="ECO:0000313" key="2">
    <source>
        <dbReference type="Proteomes" id="UP000063953"/>
    </source>
</evidence>
<dbReference type="Proteomes" id="UP000063953">
    <property type="component" value="Chromosome"/>
</dbReference>
<protein>
    <submittedName>
        <fullName evidence="1">Excisionase</fullName>
    </submittedName>
</protein>
<dbReference type="AlphaFoldDB" id="A0A0K1XGX7"/>
<dbReference type="EMBL" id="CP012365">
    <property type="protein sequence ID" value="AKX60437.1"/>
    <property type="molecule type" value="Genomic_DNA"/>
</dbReference>
<reference evidence="1 2" key="1">
    <citation type="journal article" date="2015" name="Genome Announc.">
        <title>Genome Sequences of Oblitimonas alkaliphila gen. nov. sp. nov. (Proposed), a Novel Bacterium of the Pseudomonadaceae Family.</title>
        <authorList>
            <person name="Lauer A.C."/>
            <person name="Nicholson A.C."/>
            <person name="Humrighouse B.W."/>
            <person name="Emery B."/>
            <person name="Drobish A."/>
            <person name="Juieng P."/>
            <person name="Loparev V."/>
            <person name="McQuiston J.R."/>
        </authorList>
    </citation>
    <scope>NUCLEOTIDE SEQUENCE [LARGE SCALE GENOMIC DNA]</scope>
    <source>
        <strain evidence="1 2">E5571</strain>
    </source>
</reference>
<sequence>MVKYKTIRQFSKESGYTEAAIRKKIADNIWPEDLVWFKAPDGRNLISVEGYAEWVESSAEYKQFQQRRSRSTFGIKGAGSVNASHLSPPPLI</sequence>